<organism evidence="2 3">
    <name type="scientific">Phytophthora fragariae</name>
    <dbReference type="NCBI Taxonomy" id="53985"/>
    <lineage>
        <taxon>Eukaryota</taxon>
        <taxon>Sar</taxon>
        <taxon>Stramenopiles</taxon>
        <taxon>Oomycota</taxon>
        <taxon>Peronosporomycetes</taxon>
        <taxon>Peronosporales</taxon>
        <taxon>Peronosporaceae</taxon>
        <taxon>Phytophthora</taxon>
    </lineage>
</organism>
<feature type="compositionally biased region" description="Basic and acidic residues" evidence="1">
    <location>
        <begin position="100"/>
        <end position="116"/>
    </location>
</feature>
<sequence>MTVVVGVGHEKPASVLARGDEQQPASPTKGRQRASAVVSSSMADRTRSSARRLDGSCERGPTLWAAIVDHRGRSRGGDDWKPGSGAGGVEEAGHESPSSGEEHGDERRRVGEVVKE</sequence>
<dbReference type="AlphaFoldDB" id="A0A6G0ML94"/>
<gene>
    <name evidence="2" type="ORF">PF004_g27574</name>
</gene>
<feature type="compositionally biased region" description="Basic and acidic residues" evidence="1">
    <location>
        <begin position="44"/>
        <end position="57"/>
    </location>
</feature>
<evidence type="ECO:0000313" key="3">
    <source>
        <dbReference type="Proteomes" id="UP000476176"/>
    </source>
</evidence>
<name>A0A6G0ML94_9STRA</name>
<protein>
    <submittedName>
        <fullName evidence="2">Uncharacterized protein</fullName>
    </submittedName>
</protein>
<proteinExistence type="predicted"/>
<feature type="compositionally biased region" description="Basic and acidic residues" evidence="1">
    <location>
        <begin position="68"/>
        <end position="81"/>
    </location>
</feature>
<evidence type="ECO:0000256" key="1">
    <source>
        <dbReference type="SAM" id="MobiDB-lite"/>
    </source>
</evidence>
<feature type="region of interest" description="Disordered" evidence="1">
    <location>
        <begin position="1"/>
        <end position="116"/>
    </location>
</feature>
<dbReference type="Proteomes" id="UP000476176">
    <property type="component" value="Unassembled WGS sequence"/>
</dbReference>
<evidence type="ECO:0000313" key="2">
    <source>
        <dbReference type="EMBL" id="KAE9171422.1"/>
    </source>
</evidence>
<dbReference type="EMBL" id="QXGC01004063">
    <property type="protein sequence ID" value="KAE9171422.1"/>
    <property type="molecule type" value="Genomic_DNA"/>
</dbReference>
<comment type="caution">
    <text evidence="2">The sequence shown here is derived from an EMBL/GenBank/DDBJ whole genome shotgun (WGS) entry which is preliminary data.</text>
</comment>
<reference evidence="2 3" key="1">
    <citation type="submission" date="2018-09" db="EMBL/GenBank/DDBJ databases">
        <title>Genomic investigation of the strawberry pathogen Phytophthora fragariae indicates pathogenicity is determined by transcriptional variation in three key races.</title>
        <authorList>
            <person name="Adams T.M."/>
            <person name="Armitage A.D."/>
            <person name="Sobczyk M.K."/>
            <person name="Bates H.J."/>
            <person name="Dunwell J.M."/>
            <person name="Nellist C.F."/>
            <person name="Harrison R.J."/>
        </authorList>
    </citation>
    <scope>NUCLEOTIDE SEQUENCE [LARGE SCALE GENOMIC DNA]</scope>
    <source>
        <strain evidence="2 3">BC-23</strain>
    </source>
</reference>
<accession>A0A6G0ML94</accession>